<feature type="domain" description="CRISPR type III-associated protein" evidence="3">
    <location>
        <begin position="24"/>
        <end position="205"/>
    </location>
</feature>
<feature type="region of interest" description="Disordered" evidence="2">
    <location>
        <begin position="272"/>
        <end position="292"/>
    </location>
</feature>
<evidence type="ECO:0000256" key="1">
    <source>
        <dbReference type="ARBA" id="ARBA00023118"/>
    </source>
</evidence>
<dbReference type="NCBIfam" id="TIGR01894">
    <property type="entry name" value="cas_TM1795_cmr1"/>
    <property type="match status" value="1"/>
</dbReference>
<keyword evidence="1" id="KW-0051">Antiviral defense</keyword>
<dbReference type="GO" id="GO:0051607">
    <property type="term" value="P:defense response to virus"/>
    <property type="evidence" value="ECO:0007669"/>
    <property type="project" value="UniProtKB-KW"/>
</dbReference>
<dbReference type="InterPro" id="IPR005537">
    <property type="entry name" value="RAMP_III_fam"/>
</dbReference>
<accession>A0A7C4QGR7</accession>
<evidence type="ECO:0000256" key="2">
    <source>
        <dbReference type="SAM" id="MobiDB-lite"/>
    </source>
</evidence>
<sequence>MPLEIPNVAANWRSPPCDAGRSYEIELITPLFGGGVETRVNDRSFPIRPTSIRGQLQFWWRATVGAQYATRQELRAAQSAIWGNTEQASRVQVRVTNVHVSEPRPCATYETDRDRPGTYRSMPKWNERFHNTAIPYALFPFQGQLAKGRREIEVEPAAFIEQAKFRLTIVCHKDIDFAKQVEPAIWAWVNFGGLGSRTRRGCGAIVCKALAPNDRDDLLAKLKSFPQAPGGPVREWSTLAESILVGRECSTGMAAWDHVIKLFRDFRQGVGLGRNPGERPNRPGRSRWSEPESIRRVTRQRLARHSRLTHIPDDAFPRAELGLPIVFHFQEQGDPPDTVLYPDGGRERMASPLILKPLALANGKFVPLIVRLKTPPLSGVDLRQGERSLPLPQPTILRDPKLATYRDSPMQNRSPSGSALQAFLTYAKSQDFTEVTR</sequence>
<name>A0A7C4QGR7_9PLAN</name>
<dbReference type="EMBL" id="DSVQ01000007">
    <property type="protein sequence ID" value="HGT38361.1"/>
    <property type="molecule type" value="Genomic_DNA"/>
</dbReference>
<feature type="compositionally biased region" description="Basic and acidic residues" evidence="2">
    <location>
        <begin position="276"/>
        <end position="292"/>
    </location>
</feature>
<evidence type="ECO:0000259" key="3">
    <source>
        <dbReference type="Pfam" id="PF03787"/>
    </source>
</evidence>
<gene>
    <name evidence="4" type="primary">cmr1</name>
    <name evidence="4" type="ORF">ENS64_03740</name>
</gene>
<dbReference type="AlphaFoldDB" id="A0A7C4QGR7"/>
<evidence type="ECO:0000313" key="4">
    <source>
        <dbReference type="EMBL" id="HGT38361.1"/>
    </source>
</evidence>
<organism evidence="4">
    <name type="scientific">Schlesneria paludicola</name>
    <dbReference type="NCBI Taxonomy" id="360056"/>
    <lineage>
        <taxon>Bacteria</taxon>
        <taxon>Pseudomonadati</taxon>
        <taxon>Planctomycetota</taxon>
        <taxon>Planctomycetia</taxon>
        <taxon>Planctomycetales</taxon>
        <taxon>Planctomycetaceae</taxon>
        <taxon>Schlesneria</taxon>
    </lineage>
</organism>
<comment type="caution">
    <text evidence="4">The sequence shown here is derived from an EMBL/GenBank/DDBJ whole genome shotgun (WGS) entry which is preliminary data.</text>
</comment>
<protein>
    <submittedName>
        <fullName evidence="4">Type III-B CRISPR module RAMP protein Cmr1</fullName>
    </submittedName>
</protein>
<dbReference type="Pfam" id="PF03787">
    <property type="entry name" value="RAMPs"/>
    <property type="match status" value="1"/>
</dbReference>
<reference evidence="4" key="1">
    <citation type="journal article" date="2020" name="mSystems">
        <title>Genome- and Community-Level Interaction Insights into Carbon Utilization and Element Cycling Functions of Hydrothermarchaeota in Hydrothermal Sediment.</title>
        <authorList>
            <person name="Zhou Z."/>
            <person name="Liu Y."/>
            <person name="Xu W."/>
            <person name="Pan J."/>
            <person name="Luo Z.H."/>
            <person name="Li M."/>
        </authorList>
    </citation>
    <scope>NUCLEOTIDE SEQUENCE [LARGE SCALE GENOMIC DNA]</scope>
    <source>
        <strain evidence="4">SpSt-508</strain>
    </source>
</reference>
<proteinExistence type="predicted"/>
<dbReference type="InterPro" id="IPR007522">
    <property type="entry name" value="CRISPR-assoc_prot_TM1795"/>
</dbReference>